<accession>A0A9W8CUE5</accession>
<reference evidence="2" key="1">
    <citation type="submission" date="2022-07" db="EMBL/GenBank/DDBJ databases">
        <title>Phylogenomic reconstructions and comparative analyses of Kickxellomycotina fungi.</title>
        <authorList>
            <person name="Reynolds N.K."/>
            <person name="Stajich J.E."/>
            <person name="Barry K."/>
            <person name="Grigoriev I.V."/>
            <person name="Crous P."/>
            <person name="Smith M.E."/>
        </authorList>
    </citation>
    <scope>NUCLEOTIDE SEQUENCE</scope>
    <source>
        <strain evidence="2">NBRC 32514</strain>
    </source>
</reference>
<gene>
    <name evidence="2" type="ORF">LPJ53_001137</name>
</gene>
<organism evidence="2 3">
    <name type="scientific">Coemansia erecta</name>
    <dbReference type="NCBI Taxonomy" id="147472"/>
    <lineage>
        <taxon>Eukaryota</taxon>
        <taxon>Fungi</taxon>
        <taxon>Fungi incertae sedis</taxon>
        <taxon>Zoopagomycota</taxon>
        <taxon>Kickxellomycotina</taxon>
        <taxon>Kickxellomycetes</taxon>
        <taxon>Kickxellales</taxon>
        <taxon>Kickxellaceae</taxon>
        <taxon>Coemansia</taxon>
    </lineage>
</organism>
<evidence type="ECO:0000313" key="2">
    <source>
        <dbReference type="EMBL" id="KAJ1724601.1"/>
    </source>
</evidence>
<evidence type="ECO:0000256" key="1">
    <source>
        <dbReference type="SAM" id="MobiDB-lite"/>
    </source>
</evidence>
<proteinExistence type="predicted"/>
<dbReference type="Proteomes" id="UP001149813">
    <property type="component" value="Unassembled WGS sequence"/>
</dbReference>
<comment type="caution">
    <text evidence="2">The sequence shown here is derived from an EMBL/GenBank/DDBJ whole genome shotgun (WGS) entry which is preliminary data.</text>
</comment>
<dbReference type="EMBL" id="JANBOJ010000026">
    <property type="protein sequence ID" value="KAJ1724601.1"/>
    <property type="molecule type" value="Genomic_DNA"/>
</dbReference>
<dbReference type="AlphaFoldDB" id="A0A9W8CUE5"/>
<name>A0A9W8CUE5_9FUNG</name>
<keyword evidence="3" id="KW-1185">Reference proteome</keyword>
<feature type="compositionally biased region" description="Basic and acidic residues" evidence="1">
    <location>
        <begin position="246"/>
        <end position="257"/>
    </location>
</feature>
<sequence>MKLAKEKLKGVALTFVETNHYSDYDQMAKSLLAEFSDNWFQSAVLKIIESGEAFSDYPIDQRRDRLMHLFKLLGSNKEAVSAIANYLYHEDNTAWENVGIKPSQTRAEDYASYTDTYCNAADHIMARQCANEVLSRSPTDEHPIQSQDDMVVCKPSEDSSNEADEETQKQIGDELAKSVAEMFKTKKQPARPQVQANICSKCNGIVYGDAYSYHCNTCEFECGSADLYFDHLYFDSRHIELAQKEAEEETKSKEARRSRSIKRSSILVV</sequence>
<evidence type="ECO:0000313" key="3">
    <source>
        <dbReference type="Proteomes" id="UP001149813"/>
    </source>
</evidence>
<protein>
    <submittedName>
        <fullName evidence="2">Uncharacterized protein</fullName>
    </submittedName>
</protein>
<feature type="region of interest" description="Disordered" evidence="1">
    <location>
        <begin position="246"/>
        <end position="269"/>
    </location>
</feature>
<dbReference type="OrthoDB" id="5584559at2759"/>